<reference evidence="7" key="2">
    <citation type="submission" date="2020-09" db="EMBL/GenBank/DDBJ databases">
        <authorList>
            <person name="Sun Q."/>
            <person name="Ohkuma M."/>
        </authorList>
    </citation>
    <scope>NUCLEOTIDE SEQUENCE</scope>
    <source>
        <strain evidence="7">JCM 4834</strain>
    </source>
</reference>
<evidence type="ECO:0000256" key="4">
    <source>
        <dbReference type="SAM" id="MobiDB-lite"/>
    </source>
</evidence>
<dbReference type="PROSITE" id="PS50110">
    <property type="entry name" value="RESPONSE_REGULATORY"/>
    <property type="match status" value="1"/>
</dbReference>
<dbReference type="PANTHER" id="PTHR48111">
    <property type="entry name" value="REGULATOR OF RPOS"/>
    <property type="match status" value="1"/>
</dbReference>
<dbReference type="PROSITE" id="PS51755">
    <property type="entry name" value="OMPR_PHOB"/>
    <property type="match status" value="1"/>
</dbReference>
<dbReference type="Pfam" id="PF00072">
    <property type="entry name" value="Response_reg"/>
    <property type="match status" value="1"/>
</dbReference>
<name>A0A918RFU6_9ACTN</name>
<dbReference type="InterPro" id="IPR001789">
    <property type="entry name" value="Sig_transdc_resp-reg_receiver"/>
</dbReference>
<dbReference type="InterPro" id="IPR001867">
    <property type="entry name" value="OmpR/PhoB-type_DNA-bd"/>
</dbReference>
<reference evidence="7" key="1">
    <citation type="journal article" date="2014" name="Int. J. Syst. Evol. Microbiol.">
        <title>Complete genome sequence of Corynebacterium casei LMG S-19264T (=DSM 44701T), isolated from a smear-ripened cheese.</title>
        <authorList>
            <consortium name="US DOE Joint Genome Institute (JGI-PGF)"/>
            <person name="Walter F."/>
            <person name="Albersmeier A."/>
            <person name="Kalinowski J."/>
            <person name="Ruckert C."/>
        </authorList>
    </citation>
    <scope>NUCLEOTIDE SEQUENCE</scope>
    <source>
        <strain evidence="7">JCM 4834</strain>
    </source>
</reference>
<dbReference type="GO" id="GO:0032993">
    <property type="term" value="C:protein-DNA complex"/>
    <property type="evidence" value="ECO:0007669"/>
    <property type="project" value="TreeGrafter"/>
</dbReference>
<evidence type="ECO:0000313" key="8">
    <source>
        <dbReference type="Proteomes" id="UP000634660"/>
    </source>
</evidence>
<dbReference type="CDD" id="cd00383">
    <property type="entry name" value="trans_reg_C"/>
    <property type="match status" value="1"/>
</dbReference>
<evidence type="ECO:0000259" key="6">
    <source>
        <dbReference type="PROSITE" id="PS51755"/>
    </source>
</evidence>
<dbReference type="InterPro" id="IPR036388">
    <property type="entry name" value="WH-like_DNA-bd_sf"/>
</dbReference>
<evidence type="ECO:0000256" key="1">
    <source>
        <dbReference type="ARBA" id="ARBA00023125"/>
    </source>
</evidence>
<organism evidence="7 8">
    <name type="scientific">Streptomyces subrutilus</name>
    <dbReference type="NCBI Taxonomy" id="36818"/>
    <lineage>
        <taxon>Bacteria</taxon>
        <taxon>Bacillati</taxon>
        <taxon>Actinomycetota</taxon>
        <taxon>Actinomycetes</taxon>
        <taxon>Kitasatosporales</taxon>
        <taxon>Streptomycetaceae</taxon>
        <taxon>Streptomyces</taxon>
    </lineage>
</organism>
<dbReference type="GO" id="GO:0005829">
    <property type="term" value="C:cytosol"/>
    <property type="evidence" value="ECO:0007669"/>
    <property type="project" value="TreeGrafter"/>
</dbReference>
<dbReference type="GO" id="GO:0000976">
    <property type="term" value="F:transcription cis-regulatory region binding"/>
    <property type="evidence" value="ECO:0007669"/>
    <property type="project" value="TreeGrafter"/>
</dbReference>
<keyword evidence="2" id="KW-0597">Phosphoprotein</keyword>
<dbReference type="SMART" id="SM00448">
    <property type="entry name" value="REC"/>
    <property type="match status" value="1"/>
</dbReference>
<dbReference type="InterPro" id="IPR011006">
    <property type="entry name" value="CheY-like_superfamily"/>
</dbReference>
<sequence length="256" mass="28094">MLPAAPPTAWRRGATPSRLPAADAKTKVEPHMRVLLVEDEPDLRDLLTAGLKAAGYAVDSAGDWPDAEILLDLTAYDCVVLDRMLPSGDSLRPLERRRHTGWAAPVLCLTALDTLPDRVDGFRSGADDYLPKPFAMEELVMRVASLGRRAAGRLPVHLAHADLRMDTARREVSRAGILLTLTHKEYAVLRHLLIHRETVVTRTALVEHCWDEMADPVSNVVDAVMAGLRRKLGAPALIRTVRGHGFLLGSAEPDHP</sequence>
<comment type="caution">
    <text evidence="7">The sequence shown here is derived from an EMBL/GenBank/DDBJ whole genome shotgun (WGS) entry which is preliminary data.</text>
</comment>
<accession>A0A918RFU6</accession>
<dbReference type="PANTHER" id="PTHR48111:SF36">
    <property type="entry name" value="TRANSCRIPTIONAL REGULATORY PROTEIN CUTR"/>
    <property type="match status" value="1"/>
</dbReference>
<evidence type="ECO:0000259" key="5">
    <source>
        <dbReference type="PROSITE" id="PS50110"/>
    </source>
</evidence>
<dbReference type="Proteomes" id="UP000634660">
    <property type="component" value="Unassembled WGS sequence"/>
</dbReference>
<feature type="domain" description="Response regulatory" evidence="5">
    <location>
        <begin position="33"/>
        <end position="147"/>
    </location>
</feature>
<dbReference type="GO" id="GO:0000156">
    <property type="term" value="F:phosphorelay response regulator activity"/>
    <property type="evidence" value="ECO:0007669"/>
    <property type="project" value="TreeGrafter"/>
</dbReference>
<dbReference type="Gene3D" id="3.40.50.2300">
    <property type="match status" value="1"/>
</dbReference>
<dbReference type="EMBL" id="BMVX01000048">
    <property type="protein sequence ID" value="GGZ98473.1"/>
    <property type="molecule type" value="Genomic_DNA"/>
</dbReference>
<evidence type="ECO:0000256" key="3">
    <source>
        <dbReference type="PROSITE-ProRule" id="PRU01091"/>
    </source>
</evidence>
<dbReference type="AlphaFoldDB" id="A0A918RFU6"/>
<feature type="modified residue" description="4-aspartylphosphate" evidence="2">
    <location>
        <position position="82"/>
    </location>
</feature>
<dbReference type="Pfam" id="PF00486">
    <property type="entry name" value="Trans_reg_C"/>
    <property type="match status" value="1"/>
</dbReference>
<dbReference type="GO" id="GO:0006355">
    <property type="term" value="P:regulation of DNA-templated transcription"/>
    <property type="evidence" value="ECO:0007669"/>
    <property type="project" value="InterPro"/>
</dbReference>
<keyword evidence="1 3" id="KW-0238">DNA-binding</keyword>
<protein>
    <submittedName>
        <fullName evidence="7">DNA-binding response regulator</fullName>
    </submittedName>
</protein>
<feature type="DNA-binding region" description="OmpR/PhoB-type" evidence="3">
    <location>
        <begin position="155"/>
        <end position="250"/>
    </location>
</feature>
<evidence type="ECO:0000256" key="2">
    <source>
        <dbReference type="PROSITE-ProRule" id="PRU00169"/>
    </source>
</evidence>
<dbReference type="Gene3D" id="1.10.10.10">
    <property type="entry name" value="Winged helix-like DNA-binding domain superfamily/Winged helix DNA-binding domain"/>
    <property type="match status" value="1"/>
</dbReference>
<proteinExistence type="predicted"/>
<dbReference type="InterPro" id="IPR039420">
    <property type="entry name" value="WalR-like"/>
</dbReference>
<gene>
    <name evidence="7" type="ORF">GCM10010371_67630</name>
</gene>
<dbReference type="SMART" id="SM00862">
    <property type="entry name" value="Trans_reg_C"/>
    <property type="match status" value="1"/>
</dbReference>
<dbReference type="SUPFAM" id="SSF52172">
    <property type="entry name" value="CheY-like"/>
    <property type="match status" value="1"/>
</dbReference>
<feature type="domain" description="OmpR/PhoB-type" evidence="6">
    <location>
        <begin position="155"/>
        <end position="250"/>
    </location>
</feature>
<feature type="region of interest" description="Disordered" evidence="4">
    <location>
        <begin position="1"/>
        <end position="24"/>
    </location>
</feature>
<evidence type="ECO:0000313" key="7">
    <source>
        <dbReference type="EMBL" id="GGZ98473.1"/>
    </source>
</evidence>